<keyword evidence="6" id="KW-1185">Reference proteome</keyword>
<dbReference type="CDD" id="cd02440">
    <property type="entry name" value="AdoMet_MTases"/>
    <property type="match status" value="1"/>
</dbReference>
<keyword evidence="2 5" id="KW-0489">Methyltransferase</keyword>
<dbReference type="PROSITE" id="PS51585">
    <property type="entry name" value="SAM_MT_TPMT"/>
    <property type="match status" value="1"/>
</dbReference>
<keyword evidence="1" id="KW-0597">Phosphoprotein</keyword>
<evidence type="ECO:0000256" key="1">
    <source>
        <dbReference type="ARBA" id="ARBA00022553"/>
    </source>
</evidence>
<evidence type="ECO:0000256" key="4">
    <source>
        <dbReference type="ARBA" id="ARBA00022691"/>
    </source>
</evidence>
<dbReference type="InterPro" id="IPR029063">
    <property type="entry name" value="SAM-dependent_MTases_sf"/>
</dbReference>
<proteinExistence type="predicted"/>
<dbReference type="Proteomes" id="UP001327560">
    <property type="component" value="Chromosome 4"/>
</dbReference>
<sequence>MRMLPLWRIGLCQRKHELVRAFLAPAKPRATLLRSVPAIYRLKVKAAAAVARMASAGGDEGRTRDPASNPKVVELRKCINKDAKDGWEKCWEEGLTPWDLGQTTPAVSGLVQSGSLPKGRVLIPGCGHGYDVVAMAGPDRYVVGLDISTSATEKAKALSSSLPNANQFTFVAGNFFTWQPTEKFDLIFDYTFFCAIDPCLRPAWAEKIKDLLKPEGELITLIMLVSDQEGGPPFNTTVADYEEVLTPVGFKAMVIEDNELAVKPRKGREKLARWKRISKQSSL</sequence>
<dbReference type="PANTHER" id="PTHR32183:SF11">
    <property type="entry name" value="THIOL METHYLTRANSFERASE 2-RELATED"/>
    <property type="match status" value="1"/>
</dbReference>
<evidence type="ECO:0000313" key="5">
    <source>
        <dbReference type="EMBL" id="WOL04461.1"/>
    </source>
</evidence>
<gene>
    <name evidence="5" type="ORF">Cni_G13182</name>
</gene>
<dbReference type="InterPro" id="IPR008854">
    <property type="entry name" value="TPMT"/>
</dbReference>
<evidence type="ECO:0000256" key="3">
    <source>
        <dbReference type="ARBA" id="ARBA00022679"/>
    </source>
</evidence>
<dbReference type="Pfam" id="PF05724">
    <property type="entry name" value="TPMT"/>
    <property type="match status" value="1"/>
</dbReference>
<dbReference type="PANTHER" id="PTHR32183">
    <property type="match status" value="1"/>
</dbReference>
<dbReference type="AlphaFoldDB" id="A0AAQ3Q9M9"/>
<name>A0AAQ3Q9M9_9LILI</name>
<evidence type="ECO:0000313" key="6">
    <source>
        <dbReference type="Proteomes" id="UP001327560"/>
    </source>
</evidence>
<keyword evidence="4" id="KW-0949">S-adenosyl-L-methionine</keyword>
<protein>
    <submittedName>
        <fullName evidence="5">Thiol methyltransferase 2 isoform X1</fullName>
    </submittedName>
</protein>
<accession>A0AAQ3Q9M9</accession>
<evidence type="ECO:0000256" key="2">
    <source>
        <dbReference type="ARBA" id="ARBA00022603"/>
    </source>
</evidence>
<reference evidence="5 6" key="1">
    <citation type="submission" date="2023-10" db="EMBL/GenBank/DDBJ databases">
        <title>Chromosome-scale genome assembly provides insights into flower coloration mechanisms of Canna indica.</title>
        <authorList>
            <person name="Li C."/>
        </authorList>
    </citation>
    <scope>NUCLEOTIDE SEQUENCE [LARGE SCALE GENOMIC DNA]</scope>
    <source>
        <tissue evidence="5">Flower</tissue>
    </source>
</reference>
<dbReference type="EMBL" id="CP136893">
    <property type="protein sequence ID" value="WOL04461.1"/>
    <property type="molecule type" value="Genomic_DNA"/>
</dbReference>
<organism evidence="5 6">
    <name type="scientific">Canna indica</name>
    <name type="common">Indian-shot</name>
    <dbReference type="NCBI Taxonomy" id="4628"/>
    <lineage>
        <taxon>Eukaryota</taxon>
        <taxon>Viridiplantae</taxon>
        <taxon>Streptophyta</taxon>
        <taxon>Embryophyta</taxon>
        <taxon>Tracheophyta</taxon>
        <taxon>Spermatophyta</taxon>
        <taxon>Magnoliopsida</taxon>
        <taxon>Liliopsida</taxon>
        <taxon>Zingiberales</taxon>
        <taxon>Cannaceae</taxon>
        <taxon>Canna</taxon>
    </lineage>
</organism>
<keyword evidence="3" id="KW-0808">Transferase</keyword>
<dbReference type="GO" id="GO:0032259">
    <property type="term" value="P:methylation"/>
    <property type="evidence" value="ECO:0007669"/>
    <property type="project" value="UniProtKB-KW"/>
</dbReference>
<dbReference type="Gene3D" id="3.40.50.150">
    <property type="entry name" value="Vaccinia Virus protein VP39"/>
    <property type="match status" value="1"/>
</dbReference>
<dbReference type="GO" id="GO:0008757">
    <property type="term" value="F:S-adenosylmethionine-dependent methyltransferase activity"/>
    <property type="evidence" value="ECO:0007669"/>
    <property type="project" value="InterPro"/>
</dbReference>
<dbReference type="SUPFAM" id="SSF53335">
    <property type="entry name" value="S-adenosyl-L-methionine-dependent methyltransferases"/>
    <property type="match status" value="1"/>
</dbReference>